<name>V5RJK8_SPIAP</name>
<feature type="transmembrane region" description="Helical" evidence="1">
    <location>
        <begin position="161"/>
        <end position="186"/>
    </location>
</feature>
<feature type="transmembrane region" description="Helical" evidence="1">
    <location>
        <begin position="62"/>
        <end position="82"/>
    </location>
</feature>
<dbReference type="AlphaFoldDB" id="V5RJK8"/>
<accession>V5RJK8</accession>
<dbReference type="STRING" id="1276258.SAPIS_v1c04510"/>
<dbReference type="PATRIC" id="fig|1276258.3.peg.452"/>
<dbReference type="OrthoDB" id="391725at2"/>
<feature type="transmembrane region" description="Helical" evidence="1">
    <location>
        <begin position="103"/>
        <end position="129"/>
    </location>
</feature>
<keyword evidence="1" id="KW-0812">Transmembrane</keyword>
<reference evidence="2 3" key="1">
    <citation type="journal article" date="2014" name="Genome Announc.">
        <title>Complete Genome Sequence of Spiroplasma apis B31T (ATCC 33834), a Bacterium Associated with May Disease of Honeybees (Apis mellifera).</title>
        <authorList>
            <person name="Ku C."/>
            <person name="Lo W.S."/>
            <person name="Chen L.L."/>
            <person name="Kuo C.H."/>
        </authorList>
    </citation>
    <scope>NUCLEOTIDE SEQUENCE [LARGE SCALE GENOMIC DNA]</scope>
    <source>
        <strain evidence="2">B31</strain>
    </source>
</reference>
<keyword evidence="1" id="KW-1133">Transmembrane helix</keyword>
<sequence length="310" mass="35619">MEKLNISKVSFSSLLSYTFKITFKSAKVYLTAIILPVLLSILIYLLVTSFGFKDYSNQLGQITKLFIIPFTFSFFTFSLLILNWEASVLVKQSKIFLISRWRIYSSIFLVTCVMTVLSFLTFIICLNLFDLVLRVQNFNNYFISLPKLFFVKGTFAEACGFLFSITLTAVMFFLYLFCILIISYIICNLCKSLVIVQAINFIIVILFLLLGDCIINVNDLSNSNSNIVLNILGYLLPIKSFQWTIVSLLTNTYIYEYNILQTIFNPKLEIPFTFLTNKAELVLPIALFNSFLWIATFWLVANSLTKKGIK</sequence>
<evidence type="ECO:0000256" key="1">
    <source>
        <dbReference type="SAM" id="Phobius"/>
    </source>
</evidence>
<evidence type="ECO:0000313" key="3">
    <source>
        <dbReference type="Proteomes" id="UP000018550"/>
    </source>
</evidence>
<protein>
    <submittedName>
        <fullName evidence="2">Uncharacterized protein</fullName>
    </submittedName>
</protein>
<feature type="transmembrane region" description="Helical" evidence="1">
    <location>
        <begin position="281"/>
        <end position="301"/>
    </location>
</feature>
<organism evidence="2 3">
    <name type="scientific">Spiroplasma apis B31</name>
    <dbReference type="NCBI Taxonomy" id="1276258"/>
    <lineage>
        <taxon>Bacteria</taxon>
        <taxon>Bacillati</taxon>
        <taxon>Mycoplasmatota</taxon>
        <taxon>Mollicutes</taxon>
        <taxon>Entomoplasmatales</taxon>
        <taxon>Spiroplasmataceae</taxon>
        <taxon>Spiroplasma</taxon>
    </lineage>
</organism>
<evidence type="ECO:0000313" key="2">
    <source>
        <dbReference type="EMBL" id="AHB36296.1"/>
    </source>
</evidence>
<feature type="transmembrane region" description="Helical" evidence="1">
    <location>
        <begin position="28"/>
        <end position="50"/>
    </location>
</feature>
<dbReference type="KEGG" id="sapi:SAPIS_v1c04510"/>
<dbReference type="RefSeq" id="WP_023789239.1">
    <property type="nucleotide sequence ID" value="NC_022998.1"/>
</dbReference>
<keyword evidence="3" id="KW-1185">Reference proteome</keyword>
<dbReference type="Proteomes" id="UP000018550">
    <property type="component" value="Chromosome"/>
</dbReference>
<dbReference type="EMBL" id="CP006682">
    <property type="protein sequence ID" value="AHB36296.1"/>
    <property type="molecule type" value="Genomic_DNA"/>
</dbReference>
<proteinExistence type="predicted"/>
<gene>
    <name evidence="2" type="ORF">SAPIS_v1c04510</name>
</gene>
<feature type="transmembrane region" description="Helical" evidence="1">
    <location>
        <begin position="193"/>
        <end position="217"/>
    </location>
</feature>
<dbReference type="HOGENOM" id="CLU_896893_0_0_14"/>
<keyword evidence="1" id="KW-0472">Membrane</keyword>